<proteinExistence type="inferred from homology"/>
<evidence type="ECO:0000256" key="9">
    <source>
        <dbReference type="RuleBase" id="RU363032"/>
    </source>
</evidence>
<evidence type="ECO:0000256" key="3">
    <source>
        <dbReference type="ARBA" id="ARBA00022448"/>
    </source>
</evidence>
<evidence type="ECO:0000259" key="10">
    <source>
        <dbReference type="PROSITE" id="PS50928"/>
    </source>
</evidence>
<sequence length="220" mass="23740">MNFNIDLVFAAMPRVGEAALVNLRIAAIALALALVGGTLLTIVRSLKIRPVNMVIAVLLSFIRGTPILIQIFLVYYGLPAATGFRLAPEVAGIAAIALNSSFFISEIMRGSLPEIDSGQVEASTALGLSRPVIWAQIILPQLLRRISPMLVNEGTVIVKGTALLAVITVVEALRVAQQIGAARFRPFEPIVAAALMFLAINLTLAFVGWLLERRFAKERR</sequence>
<organism evidence="11 12">
    <name type="scientific">Aureimonas altamirensis DSM 21988</name>
    <dbReference type="NCBI Taxonomy" id="1121026"/>
    <lineage>
        <taxon>Bacteria</taxon>
        <taxon>Pseudomonadati</taxon>
        <taxon>Pseudomonadota</taxon>
        <taxon>Alphaproteobacteria</taxon>
        <taxon>Hyphomicrobiales</taxon>
        <taxon>Aurantimonadaceae</taxon>
        <taxon>Aureimonas</taxon>
    </lineage>
</organism>
<dbReference type="Pfam" id="PF00528">
    <property type="entry name" value="BPD_transp_1"/>
    <property type="match status" value="1"/>
</dbReference>
<dbReference type="EMBL" id="FQZC01000001">
    <property type="protein sequence ID" value="SHI64922.1"/>
    <property type="molecule type" value="Genomic_DNA"/>
</dbReference>
<keyword evidence="4" id="KW-1003">Cell membrane</keyword>
<evidence type="ECO:0000256" key="2">
    <source>
        <dbReference type="ARBA" id="ARBA00010072"/>
    </source>
</evidence>
<keyword evidence="12" id="KW-1185">Reference proteome</keyword>
<dbReference type="RefSeq" id="WP_060601447.1">
    <property type="nucleotide sequence ID" value="NZ_FQZC01000001.1"/>
</dbReference>
<comment type="subcellular location">
    <subcellularLocation>
        <location evidence="1">Cell inner membrane</location>
        <topology evidence="1">Multi-pass membrane protein</topology>
    </subcellularLocation>
    <subcellularLocation>
        <location evidence="9">Cell membrane</location>
        <topology evidence="9">Multi-pass membrane protein</topology>
    </subcellularLocation>
</comment>
<dbReference type="Gene3D" id="1.10.3720.10">
    <property type="entry name" value="MetI-like"/>
    <property type="match status" value="1"/>
</dbReference>
<dbReference type="NCBIfam" id="TIGR01726">
    <property type="entry name" value="HEQRo_perm_3TM"/>
    <property type="match status" value="1"/>
</dbReference>
<dbReference type="InterPro" id="IPR043429">
    <property type="entry name" value="ArtM/GltK/GlnP/TcyL/YhdX-like"/>
</dbReference>
<name>A0ABY1I6K9_9HYPH</name>
<comment type="caution">
    <text evidence="11">The sequence shown here is derived from an EMBL/GenBank/DDBJ whole genome shotgun (WGS) entry which is preliminary data.</text>
</comment>
<evidence type="ECO:0000313" key="12">
    <source>
        <dbReference type="Proteomes" id="UP000184290"/>
    </source>
</evidence>
<protein>
    <submittedName>
        <fullName evidence="11">Amino acid ABC transporter membrane protein 1, PAAT family (TC 3.A.1.3.-)</fullName>
    </submittedName>
</protein>
<reference evidence="11 12" key="1">
    <citation type="submission" date="2016-11" db="EMBL/GenBank/DDBJ databases">
        <authorList>
            <person name="Varghese N."/>
            <person name="Submissions S."/>
        </authorList>
    </citation>
    <scope>NUCLEOTIDE SEQUENCE [LARGE SCALE GENOMIC DNA]</scope>
    <source>
        <strain evidence="11 12">DSM 21988</strain>
    </source>
</reference>
<accession>A0ABY1I6K9</accession>
<evidence type="ECO:0000313" key="11">
    <source>
        <dbReference type="EMBL" id="SHI64922.1"/>
    </source>
</evidence>
<feature type="transmembrane region" description="Helical" evidence="9">
    <location>
        <begin position="20"/>
        <end position="43"/>
    </location>
</feature>
<evidence type="ECO:0000256" key="5">
    <source>
        <dbReference type="ARBA" id="ARBA00022692"/>
    </source>
</evidence>
<evidence type="ECO:0000256" key="7">
    <source>
        <dbReference type="ARBA" id="ARBA00022989"/>
    </source>
</evidence>
<dbReference type="PANTHER" id="PTHR30614">
    <property type="entry name" value="MEMBRANE COMPONENT OF AMINO ACID ABC TRANSPORTER"/>
    <property type="match status" value="1"/>
</dbReference>
<dbReference type="InterPro" id="IPR010065">
    <property type="entry name" value="AA_ABC_transptr_permease_3TM"/>
</dbReference>
<feature type="transmembrane region" description="Helical" evidence="9">
    <location>
        <begin position="150"/>
        <end position="170"/>
    </location>
</feature>
<evidence type="ECO:0000256" key="6">
    <source>
        <dbReference type="ARBA" id="ARBA00022970"/>
    </source>
</evidence>
<keyword evidence="6" id="KW-0029">Amino-acid transport</keyword>
<feature type="domain" description="ABC transmembrane type-1" evidence="10">
    <location>
        <begin position="19"/>
        <end position="208"/>
    </location>
</feature>
<dbReference type="PANTHER" id="PTHR30614:SF0">
    <property type="entry name" value="L-CYSTINE TRANSPORT SYSTEM PERMEASE PROTEIN TCYL"/>
    <property type="match status" value="1"/>
</dbReference>
<dbReference type="SUPFAM" id="SSF161098">
    <property type="entry name" value="MetI-like"/>
    <property type="match status" value="1"/>
</dbReference>
<dbReference type="CDD" id="cd06261">
    <property type="entry name" value="TM_PBP2"/>
    <property type="match status" value="1"/>
</dbReference>
<keyword evidence="3 9" id="KW-0813">Transport</keyword>
<dbReference type="PROSITE" id="PS50928">
    <property type="entry name" value="ABC_TM1"/>
    <property type="match status" value="1"/>
</dbReference>
<keyword evidence="8 9" id="KW-0472">Membrane</keyword>
<feature type="transmembrane region" description="Helical" evidence="9">
    <location>
        <begin position="190"/>
        <end position="211"/>
    </location>
</feature>
<gene>
    <name evidence="11" type="ORF">SAMN02745911_0754</name>
</gene>
<keyword evidence="5 9" id="KW-0812">Transmembrane</keyword>
<dbReference type="InterPro" id="IPR035906">
    <property type="entry name" value="MetI-like_sf"/>
</dbReference>
<evidence type="ECO:0000256" key="4">
    <source>
        <dbReference type="ARBA" id="ARBA00022475"/>
    </source>
</evidence>
<dbReference type="InterPro" id="IPR000515">
    <property type="entry name" value="MetI-like"/>
</dbReference>
<keyword evidence="7 9" id="KW-1133">Transmembrane helix</keyword>
<feature type="transmembrane region" description="Helical" evidence="9">
    <location>
        <begin position="55"/>
        <end position="78"/>
    </location>
</feature>
<evidence type="ECO:0000256" key="1">
    <source>
        <dbReference type="ARBA" id="ARBA00004429"/>
    </source>
</evidence>
<comment type="similarity">
    <text evidence="2">Belongs to the binding-protein-dependent transport system permease family. HisMQ subfamily.</text>
</comment>
<evidence type="ECO:0000256" key="8">
    <source>
        <dbReference type="ARBA" id="ARBA00023136"/>
    </source>
</evidence>
<dbReference type="Proteomes" id="UP000184290">
    <property type="component" value="Unassembled WGS sequence"/>
</dbReference>